<feature type="transmembrane region" description="Helical" evidence="1">
    <location>
        <begin position="54"/>
        <end position="78"/>
    </location>
</feature>
<organism evidence="2">
    <name type="scientific">Tamerlania zarudnyi</name>
    <dbReference type="NCBI Taxonomy" id="138578"/>
    <lineage>
        <taxon>Eukaryota</taxon>
        <taxon>Metazoa</taxon>
        <taxon>Spiralia</taxon>
        <taxon>Lophotrochozoa</taxon>
        <taxon>Platyhelminthes</taxon>
        <taxon>Trematoda</taxon>
        <taxon>Digenea</taxon>
        <taxon>Plagiorchiida</taxon>
        <taxon>Echinostomata</taxon>
        <taxon>Echinostomatoidea</taxon>
        <taxon>Eucotylidae</taxon>
        <taxon>Tamerlania</taxon>
    </lineage>
</organism>
<geneLocation type="mitochondrion" evidence="2"/>
<keyword evidence="1" id="KW-1133">Transmembrane helix</keyword>
<keyword evidence="1" id="KW-0812">Transmembrane</keyword>
<dbReference type="Pfam" id="PF06235">
    <property type="entry name" value="NAD4L"/>
    <property type="match status" value="1"/>
</dbReference>
<proteinExistence type="predicted"/>
<evidence type="ECO:0000256" key="1">
    <source>
        <dbReference type="SAM" id="Phobius"/>
    </source>
</evidence>
<name>A0A894JQJ4_9TREM</name>
<reference evidence="2" key="2">
    <citation type="journal article" name="Parasit. Vectors">
        <title>Mitochondrial genomes of two eucotylids as the first representatives from the superfamily Microphalloidea (Trematoda) and phylogenetic implications.</title>
        <authorList>
            <person name="Suleman"/>
            <person name="Muhammad N."/>
            <person name="Khan M.S."/>
            <person name="Tkach V.V."/>
            <person name="Ullah H."/>
            <person name="Ehsan M."/>
            <person name="Ma J."/>
            <person name="Zhu X.Q."/>
        </authorList>
    </citation>
    <scope>NUCLEOTIDE SEQUENCE</scope>
    <source>
        <strain evidence="2">Pakistan</strain>
    </source>
</reference>
<keyword evidence="1" id="KW-0472">Membrane</keyword>
<sequence>MLLVLWLLFMGFSVTLCALVLSVYRLFNWLIVIENLNILLLFSCLLLQVNDIRVFFVSLLVLLTVEVVMCLVVLVRLWDFGGTLGFIGY</sequence>
<evidence type="ECO:0000313" key="2">
    <source>
        <dbReference type="EMBL" id="QRV61241.1"/>
    </source>
</evidence>
<accession>A0A894JQJ4</accession>
<dbReference type="EMBL" id="MW334947">
    <property type="protein sequence ID" value="QRV61241.1"/>
    <property type="molecule type" value="Genomic_DNA"/>
</dbReference>
<protein>
    <submittedName>
        <fullName evidence="2">NADH dehydrogenase subunit 4L</fullName>
    </submittedName>
</protein>
<gene>
    <name evidence="2" type="primary">NAD4L</name>
</gene>
<dbReference type="InterPro" id="IPR009356">
    <property type="entry name" value="NAD_DH_su4L"/>
</dbReference>
<reference evidence="2" key="1">
    <citation type="submission" date="2020-12" db="EMBL/GenBank/DDBJ databases">
        <authorList>
            <person name="Suleman S."/>
            <person name="Zhu X.-Q."/>
            <person name="Muhammad N."/>
        </authorList>
    </citation>
    <scope>NUCLEOTIDE SEQUENCE</scope>
    <source>
        <strain evidence="2">Pakistan</strain>
    </source>
</reference>
<dbReference type="AlphaFoldDB" id="A0A894JQJ4"/>
<keyword evidence="2" id="KW-0496">Mitochondrion</keyword>
<feature type="transmembrane region" description="Helical" evidence="1">
    <location>
        <begin position="27"/>
        <end position="47"/>
    </location>
</feature>